<accession>A0A1H6T015</accession>
<evidence type="ECO:0000259" key="7">
    <source>
        <dbReference type="PROSITE" id="PS50893"/>
    </source>
</evidence>
<dbReference type="eggNOG" id="COG1126">
    <property type="taxonomic scope" value="Bacteria"/>
</dbReference>
<reference evidence="9" key="1">
    <citation type="submission" date="2016-10" db="EMBL/GenBank/DDBJ databases">
        <authorList>
            <person name="Varghese N."/>
        </authorList>
    </citation>
    <scope>NUCLEOTIDE SEQUENCE [LARGE SCALE GENOMIC DNA]</scope>
    <source>
        <strain evidence="9">DSM 20406</strain>
    </source>
</reference>
<dbReference type="InterPro" id="IPR030679">
    <property type="entry name" value="ABC_ATPase_HisP-typ"/>
</dbReference>
<dbReference type="PROSITE" id="PS00211">
    <property type="entry name" value="ABC_TRANSPORTER_1"/>
    <property type="match status" value="1"/>
</dbReference>
<dbReference type="GO" id="GO:0015424">
    <property type="term" value="F:ABC-type amino acid transporter activity"/>
    <property type="evidence" value="ECO:0007669"/>
    <property type="project" value="InterPro"/>
</dbReference>
<dbReference type="InterPro" id="IPR050086">
    <property type="entry name" value="MetN_ABC_transporter-like"/>
</dbReference>
<dbReference type="SMART" id="SM00382">
    <property type="entry name" value="AAA"/>
    <property type="match status" value="1"/>
</dbReference>
<dbReference type="AlphaFoldDB" id="A0A1H6T015"/>
<evidence type="ECO:0000313" key="8">
    <source>
        <dbReference type="EMBL" id="SEI70417.1"/>
    </source>
</evidence>
<dbReference type="STRING" id="322505.SAMN04487836_10481"/>
<evidence type="ECO:0000256" key="4">
    <source>
        <dbReference type="ARBA" id="ARBA00022741"/>
    </source>
</evidence>
<dbReference type="PIRSF" id="PIRSF039085">
    <property type="entry name" value="ABC_ATPase_HisP"/>
    <property type="match status" value="1"/>
</dbReference>
<sequence>MISLKNIHKSFNDKEILKGIDLTVQDGTTTVIIGPSGSGKSTLLRCINLLETPEIGEVTINQVGYNAKHLKKKDYLDVRQATAFVFQNYGLFENKTILENVSIGLSVVQKKTKQEAHRIAQEALEKVGLYDKKDQYPRQLSGGQQQRVAIARALALHPQVILFDEPTSALDPELVGEVLKVIKEISDEHTTMIIVTHEMEFANQIGDQIVFMEDGQIVEEGSAKDIFETPKKERTKKFLARYRDNYII</sequence>
<evidence type="ECO:0000256" key="2">
    <source>
        <dbReference type="ARBA" id="ARBA00022448"/>
    </source>
</evidence>
<dbReference type="InterPro" id="IPR003593">
    <property type="entry name" value="AAA+_ATPase"/>
</dbReference>
<dbReference type="InterPro" id="IPR027417">
    <property type="entry name" value="P-loop_NTPase"/>
</dbReference>
<keyword evidence="6" id="KW-0472">Membrane</keyword>
<keyword evidence="3" id="KW-1003">Cell membrane</keyword>
<dbReference type="PROSITE" id="PS50893">
    <property type="entry name" value="ABC_TRANSPORTER_2"/>
    <property type="match status" value="1"/>
</dbReference>
<feature type="domain" description="ABC transporter" evidence="7">
    <location>
        <begin position="2"/>
        <end position="239"/>
    </location>
</feature>
<proteinExistence type="predicted"/>
<keyword evidence="4" id="KW-0547">Nucleotide-binding</keyword>
<dbReference type="GO" id="GO:0005886">
    <property type="term" value="C:plasma membrane"/>
    <property type="evidence" value="ECO:0007669"/>
    <property type="project" value="UniProtKB-SubCell"/>
</dbReference>
<protein>
    <submittedName>
        <fullName evidence="8">Putative amino-acid transport system ATP-binding protein</fullName>
    </submittedName>
</protein>
<dbReference type="Proteomes" id="UP000183028">
    <property type="component" value="Unassembled WGS sequence"/>
</dbReference>
<dbReference type="InterPro" id="IPR017871">
    <property type="entry name" value="ABC_transporter-like_CS"/>
</dbReference>
<dbReference type="EMBL" id="FNYK01000018">
    <property type="protein sequence ID" value="SEI70417.1"/>
    <property type="molecule type" value="Genomic_DNA"/>
</dbReference>
<dbReference type="GO" id="GO:0016887">
    <property type="term" value="F:ATP hydrolysis activity"/>
    <property type="evidence" value="ECO:0007669"/>
    <property type="project" value="InterPro"/>
</dbReference>
<dbReference type="OrthoDB" id="1679618at2"/>
<dbReference type="GO" id="GO:0005524">
    <property type="term" value="F:ATP binding"/>
    <property type="evidence" value="ECO:0007669"/>
    <property type="project" value="UniProtKB-KW"/>
</dbReference>
<evidence type="ECO:0000256" key="6">
    <source>
        <dbReference type="ARBA" id="ARBA00023136"/>
    </source>
</evidence>
<dbReference type="PANTHER" id="PTHR43166">
    <property type="entry name" value="AMINO ACID IMPORT ATP-BINDING PROTEIN"/>
    <property type="match status" value="1"/>
</dbReference>
<keyword evidence="2" id="KW-0813">Transport</keyword>
<dbReference type="RefSeq" id="WP_074731849.1">
    <property type="nucleotide sequence ID" value="NZ_FNYK01000018.1"/>
</dbReference>
<keyword evidence="5 8" id="KW-0067">ATP-binding</keyword>
<dbReference type="CDD" id="cd03262">
    <property type="entry name" value="ABC_HisP_GlnQ"/>
    <property type="match status" value="1"/>
</dbReference>
<evidence type="ECO:0000313" key="9">
    <source>
        <dbReference type="Proteomes" id="UP000183028"/>
    </source>
</evidence>
<dbReference type="InterPro" id="IPR003439">
    <property type="entry name" value="ABC_transporter-like_ATP-bd"/>
</dbReference>
<dbReference type="Gene3D" id="3.40.50.300">
    <property type="entry name" value="P-loop containing nucleotide triphosphate hydrolases"/>
    <property type="match status" value="1"/>
</dbReference>
<organism evidence="8 9">
    <name type="scientific">Sharpea azabuensis</name>
    <dbReference type="NCBI Taxonomy" id="322505"/>
    <lineage>
        <taxon>Bacteria</taxon>
        <taxon>Bacillati</taxon>
        <taxon>Bacillota</taxon>
        <taxon>Erysipelotrichia</taxon>
        <taxon>Erysipelotrichales</taxon>
        <taxon>Coprobacillaceae</taxon>
        <taxon>Sharpea</taxon>
    </lineage>
</organism>
<evidence type="ECO:0000256" key="1">
    <source>
        <dbReference type="ARBA" id="ARBA00004202"/>
    </source>
</evidence>
<name>A0A1H6T015_9FIRM</name>
<gene>
    <name evidence="8" type="ORF">SAMN04487834_10185</name>
</gene>
<dbReference type="Pfam" id="PF00005">
    <property type="entry name" value="ABC_tran"/>
    <property type="match status" value="1"/>
</dbReference>
<dbReference type="PANTHER" id="PTHR43166:SF35">
    <property type="entry name" value="L-CYSTINE IMPORT ATP-BINDING PROTEIN TCYN"/>
    <property type="match status" value="1"/>
</dbReference>
<keyword evidence="9" id="KW-1185">Reference proteome</keyword>
<dbReference type="SUPFAM" id="SSF52540">
    <property type="entry name" value="P-loop containing nucleoside triphosphate hydrolases"/>
    <property type="match status" value="1"/>
</dbReference>
<evidence type="ECO:0000256" key="5">
    <source>
        <dbReference type="ARBA" id="ARBA00022840"/>
    </source>
</evidence>
<evidence type="ECO:0000256" key="3">
    <source>
        <dbReference type="ARBA" id="ARBA00022475"/>
    </source>
</evidence>
<comment type="subcellular location">
    <subcellularLocation>
        <location evidence="1">Cell membrane</location>
        <topology evidence="1">Peripheral membrane protein</topology>
    </subcellularLocation>
</comment>